<dbReference type="InterPro" id="IPR011057">
    <property type="entry name" value="Mss4-like_sf"/>
</dbReference>
<dbReference type="SUPFAM" id="SSF51316">
    <property type="entry name" value="Mss4-like"/>
    <property type="match status" value="1"/>
</dbReference>
<dbReference type="Proteomes" id="UP001161406">
    <property type="component" value="Unassembled WGS sequence"/>
</dbReference>
<dbReference type="PANTHER" id="PTHR33337">
    <property type="entry name" value="GFA DOMAIN-CONTAINING PROTEIN"/>
    <property type="match status" value="1"/>
</dbReference>
<keyword evidence="7" id="KW-1185">Reference proteome</keyword>
<evidence type="ECO:0000313" key="6">
    <source>
        <dbReference type="EMBL" id="GLQ08709.1"/>
    </source>
</evidence>
<keyword evidence="4" id="KW-0456">Lyase</keyword>
<reference evidence="6" key="1">
    <citation type="journal article" date="2014" name="Int. J. Syst. Evol. Microbiol.">
        <title>Complete genome of a new Firmicutes species belonging to the dominant human colonic microbiota ('Ruminococcus bicirculans') reveals two chromosomes and a selective capacity to utilize plant glucans.</title>
        <authorList>
            <consortium name="NISC Comparative Sequencing Program"/>
            <person name="Wegmann U."/>
            <person name="Louis P."/>
            <person name="Goesmann A."/>
            <person name="Henrissat B."/>
            <person name="Duncan S.H."/>
            <person name="Flint H.J."/>
        </authorList>
    </citation>
    <scope>NUCLEOTIDE SEQUENCE</scope>
    <source>
        <strain evidence="6">NBRC 103855</strain>
    </source>
</reference>
<comment type="similarity">
    <text evidence="1">Belongs to the Gfa family.</text>
</comment>
<accession>A0ABQ5UBV2</accession>
<dbReference type="PANTHER" id="PTHR33337:SF40">
    <property type="entry name" value="CENP-V_GFA DOMAIN-CONTAINING PROTEIN-RELATED"/>
    <property type="match status" value="1"/>
</dbReference>
<proteinExistence type="inferred from homology"/>
<protein>
    <recommendedName>
        <fullName evidence="5">CENP-V/GFA domain-containing protein</fullName>
    </recommendedName>
</protein>
<feature type="domain" description="CENP-V/GFA" evidence="5">
    <location>
        <begin position="23"/>
        <end position="137"/>
    </location>
</feature>
<evidence type="ECO:0000313" key="7">
    <source>
        <dbReference type="Proteomes" id="UP001161406"/>
    </source>
</evidence>
<dbReference type="Pfam" id="PF04828">
    <property type="entry name" value="GFA"/>
    <property type="match status" value="1"/>
</dbReference>
<keyword evidence="2" id="KW-0479">Metal-binding</keyword>
<gene>
    <name evidence="6" type="ORF">GCM10007913_06410</name>
</gene>
<evidence type="ECO:0000256" key="1">
    <source>
        <dbReference type="ARBA" id="ARBA00005495"/>
    </source>
</evidence>
<keyword evidence="3" id="KW-0862">Zinc</keyword>
<name>A0ABQ5UBV2_9HYPH</name>
<organism evidence="6 7">
    <name type="scientific">Devosia yakushimensis</name>
    <dbReference type="NCBI Taxonomy" id="470028"/>
    <lineage>
        <taxon>Bacteria</taxon>
        <taxon>Pseudomonadati</taxon>
        <taxon>Pseudomonadota</taxon>
        <taxon>Alphaproteobacteria</taxon>
        <taxon>Hyphomicrobiales</taxon>
        <taxon>Devosiaceae</taxon>
        <taxon>Devosia</taxon>
    </lineage>
</organism>
<sequence length="151" mass="16044">MIGLAAELVSLVLNGGEAVTEGVHGSCQCGAVTFRISGAFDAFFFCHCGRCRKDTGSAHAANLFSARAVLDWQSGQDSIRTYRVPDTRHEKSFCVACGAAVPAMQGTMLVVPAGSLDSPIDIKPSAHICYASRAEWDERLEDVPRLDGLPG</sequence>
<evidence type="ECO:0000259" key="5">
    <source>
        <dbReference type="PROSITE" id="PS51891"/>
    </source>
</evidence>
<dbReference type="EMBL" id="BSNG01000001">
    <property type="protein sequence ID" value="GLQ08709.1"/>
    <property type="molecule type" value="Genomic_DNA"/>
</dbReference>
<dbReference type="PROSITE" id="PS51891">
    <property type="entry name" value="CENP_V_GFA"/>
    <property type="match status" value="1"/>
</dbReference>
<dbReference type="Gene3D" id="3.90.1590.10">
    <property type="entry name" value="glutathione-dependent formaldehyde- activating enzyme (gfa)"/>
    <property type="match status" value="1"/>
</dbReference>
<dbReference type="InterPro" id="IPR006913">
    <property type="entry name" value="CENP-V/GFA"/>
</dbReference>
<evidence type="ECO:0000256" key="2">
    <source>
        <dbReference type="ARBA" id="ARBA00022723"/>
    </source>
</evidence>
<evidence type="ECO:0000256" key="4">
    <source>
        <dbReference type="ARBA" id="ARBA00023239"/>
    </source>
</evidence>
<reference evidence="6" key="2">
    <citation type="submission" date="2023-01" db="EMBL/GenBank/DDBJ databases">
        <title>Draft genome sequence of Devosia yakushimensis strain NBRC 103855.</title>
        <authorList>
            <person name="Sun Q."/>
            <person name="Mori K."/>
        </authorList>
    </citation>
    <scope>NUCLEOTIDE SEQUENCE</scope>
    <source>
        <strain evidence="6">NBRC 103855</strain>
    </source>
</reference>
<comment type="caution">
    <text evidence="6">The sequence shown here is derived from an EMBL/GenBank/DDBJ whole genome shotgun (WGS) entry which is preliminary data.</text>
</comment>
<evidence type="ECO:0000256" key="3">
    <source>
        <dbReference type="ARBA" id="ARBA00022833"/>
    </source>
</evidence>